<dbReference type="SUPFAM" id="SSF55021">
    <property type="entry name" value="ACT-like"/>
    <property type="match status" value="2"/>
</dbReference>
<dbReference type="PANTHER" id="PTHR30239">
    <property type="entry name" value="ACETOLACTATE SYNTHASE SMALL SUBUNIT"/>
    <property type="match status" value="1"/>
</dbReference>
<evidence type="ECO:0000256" key="2">
    <source>
        <dbReference type="ARBA" id="ARBA00005025"/>
    </source>
</evidence>
<dbReference type="NCBIfam" id="TIGR00119">
    <property type="entry name" value="acolac_sm"/>
    <property type="match status" value="1"/>
</dbReference>
<keyword evidence="8" id="KW-0808">Transferase</keyword>
<dbReference type="PANTHER" id="PTHR30239:SF0">
    <property type="entry name" value="ACETOLACTATE SYNTHASE SMALL SUBUNIT 1, CHLOROPLASTIC"/>
    <property type="match status" value="1"/>
</dbReference>
<sequence>MKRVFSLLVDNTPGVLSRISGLFSRRGYSIDSITAGVTADPRFTRITIVASGDELILSQIEKQVRKLEDVIEIKVLKEGESVYRELIMVKIRANASERAEVISLADIFRAKVVDVEKESLMLELTGNQSKLEAFLNLLDGYEILELARTGITGLSRGIRDITCIDENGQKWTWSSDEENRQNTAS</sequence>
<organism evidence="10 11">
    <name type="scientific">Claveliimonas bilis</name>
    <dbReference type="NCBI Taxonomy" id="3028070"/>
    <lineage>
        <taxon>Bacteria</taxon>
        <taxon>Bacillati</taxon>
        <taxon>Bacillota</taxon>
        <taxon>Clostridia</taxon>
        <taxon>Lachnospirales</taxon>
        <taxon>Lachnospiraceae</taxon>
        <taxon>Claveliimonas</taxon>
    </lineage>
</organism>
<keyword evidence="6 8" id="KW-0100">Branched-chain amino acid biosynthesis</keyword>
<keyword evidence="5 8" id="KW-0028">Amino-acid biosynthesis</keyword>
<dbReference type="InterPro" id="IPR039557">
    <property type="entry name" value="AHAS_ACT"/>
</dbReference>
<dbReference type="EMBL" id="AP027742">
    <property type="protein sequence ID" value="BDZ77418.1"/>
    <property type="molecule type" value="Genomic_DNA"/>
</dbReference>
<evidence type="ECO:0000256" key="3">
    <source>
        <dbReference type="ARBA" id="ARBA00006341"/>
    </source>
</evidence>
<comment type="subunit">
    <text evidence="4 8">Dimer of large and small chains.</text>
</comment>
<dbReference type="Pfam" id="PF22629">
    <property type="entry name" value="ACT_AHAS_ss"/>
    <property type="match status" value="1"/>
</dbReference>
<evidence type="ECO:0000256" key="1">
    <source>
        <dbReference type="ARBA" id="ARBA00004974"/>
    </source>
</evidence>
<evidence type="ECO:0000256" key="5">
    <source>
        <dbReference type="ARBA" id="ARBA00022605"/>
    </source>
</evidence>
<evidence type="ECO:0000256" key="8">
    <source>
        <dbReference type="RuleBase" id="RU368092"/>
    </source>
</evidence>
<gene>
    <name evidence="10" type="ORF">Lac1_16010</name>
</gene>
<feature type="domain" description="ACT" evidence="9">
    <location>
        <begin position="4"/>
        <end position="78"/>
    </location>
</feature>
<dbReference type="CDD" id="cd04878">
    <property type="entry name" value="ACT_AHAS"/>
    <property type="match status" value="1"/>
</dbReference>
<dbReference type="Proteomes" id="UP001305815">
    <property type="component" value="Chromosome"/>
</dbReference>
<evidence type="ECO:0000259" key="9">
    <source>
        <dbReference type="PROSITE" id="PS51671"/>
    </source>
</evidence>
<dbReference type="InterPro" id="IPR054480">
    <property type="entry name" value="AHAS_small-like_ACT"/>
</dbReference>
<dbReference type="RefSeq" id="WP_316264473.1">
    <property type="nucleotide sequence ID" value="NZ_AP027742.1"/>
</dbReference>
<proteinExistence type="inferred from homology"/>
<dbReference type="Gene3D" id="3.30.70.260">
    <property type="match status" value="1"/>
</dbReference>
<dbReference type="InterPro" id="IPR019455">
    <property type="entry name" value="Acetolactate_synth_ssu_C"/>
</dbReference>
<comment type="function">
    <text evidence="8">Catalyzes the conversion of 2 pyruvate molecules into acetolactate in the first common step of the biosynthetic pathway of the branched-amino acids such as leucine, isoleucine, and valine.</text>
</comment>
<dbReference type="NCBIfam" id="NF008864">
    <property type="entry name" value="PRK11895.1"/>
    <property type="match status" value="1"/>
</dbReference>
<reference evidence="11" key="1">
    <citation type="journal article" date="2023" name="Int. J. Syst. Evol. Microbiol.">
        <title>Claveliimonas bilis gen. nov., sp. nov., deoxycholic acid-producing bacteria isolated from human faeces, and reclassification of Sellimonas monacensis Zenner et al. 2021 as Claveliimonas monacensis comb. nov.</title>
        <authorList>
            <person name="Hisatomi A."/>
            <person name="Kastawa N.W.E.P.G."/>
            <person name="Song I."/>
            <person name="Ohkuma M."/>
            <person name="Fukiya S."/>
            <person name="Sakamoto M."/>
        </authorList>
    </citation>
    <scope>NUCLEOTIDE SEQUENCE [LARGE SCALE GENOMIC DNA]</scope>
    <source>
        <strain evidence="11">12BBH14</strain>
    </source>
</reference>
<name>A0ABN6YXA1_9FIRM</name>
<dbReference type="InterPro" id="IPR045865">
    <property type="entry name" value="ACT-like_dom_sf"/>
</dbReference>
<evidence type="ECO:0000256" key="4">
    <source>
        <dbReference type="ARBA" id="ARBA00011744"/>
    </source>
</evidence>
<dbReference type="InterPro" id="IPR004789">
    <property type="entry name" value="Acetalactate_synth_ssu"/>
</dbReference>
<dbReference type="InterPro" id="IPR027271">
    <property type="entry name" value="Acetolactate_synth/TF_NikR_C"/>
</dbReference>
<protein>
    <recommendedName>
        <fullName evidence="8">Acetolactate synthase small subunit</fullName>
        <shortName evidence="8">AHAS</shortName>
        <shortName evidence="8">ALS</shortName>
        <ecNumber evidence="8">2.2.1.6</ecNumber>
    </recommendedName>
    <alternativeName>
        <fullName evidence="8">Acetohydroxy-acid synthase small subunit</fullName>
    </alternativeName>
</protein>
<dbReference type="Pfam" id="PF10369">
    <property type="entry name" value="ALS_ss_C"/>
    <property type="match status" value="1"/>
</dbReference>
<dbReference type="EC" id="2.2.1.6" evidence="8"/>
<comment type="pathway">
    <text evidence="2 8">Amino-acid biosynthesis; L-valine biosynthesis; L-valine from pyruvate: step 1/4.</text>
</comment>
<evidence type="ECO:0000256" key="6">
    <source>
        <dbReference type="ARBA" id="ARBA00023304"/>
    </source>
</evidence>
<evidence type="ECO:0000313" key="10">
    <source>
        <dbReference type="EMBL" id="BDZ77418.1"/>
    </source>
</evidence>
<dbReference type="InterPro" id="IPR002912">
    <property type="entry name" value="ACT_dom"/>
</dbReference>
<evidence type="ECO:0000256" key="7">
    <source>
        <dbReference type="ARBA" id="ARBA00048670"/>
    </source>
</evidence>
<comment type="similarity">
    <text evidence="3 8">Belongs to the acetolactate synthase small subunit family.</text>
</comment>
<comment type="catalytic activity">
    <reaction evidence="7 8">
        <text>2 pyruvate + H(+) = (2S)-2-acetolactate + CO2</text>
        <dbReference type="Rhea" id="RHEA:25249"/>
        <dbReference type="ChEBI" id="CHEBI:15361"/>
        <dbReference type="ChEBI" id="CHEBI:15378"/>
        <dbReference type="ChEBI" id="CHEBI:16526"/>
        <dbReference type="ChEBI" id="CHEBI:58476"/>
        <dbReference type="EC" id="2.2.1.6"/>
    </reaction>
</comment>
<evidence type="ECO:0000313" key="11">
    <source>
        <dbReference type="Proteomes" id="UP001305815"/>
    </source>
</evidence>
<comment type="pathway">
    <text evidence="1 8">Amino-acid biosynthesis; L-isoleucine biosynthesis; L-isoleucine from 2-oxobutanoate: step 1/4.</text>
</comment>
<dbReference type="PROSITE" id="PS51671">
    <property type="entry name" value="ACT"/>
    <property type="match status" value="1"/>
</dbReference>
<accession>A0ABN6YXA1</accession>
<dbReference type="Gene3D" id="3.30.70.1150">
    <property type="entry name" value="ACT-like. Chain A, domain 2"/>
    <property type="match status" value="1"/>
</dbReference>
<keyword evidence="11" id="KW-1185">Reference proteome</keyword>